<dbReference type="GO" id="GO:0031267">
    <property type="term" value="F:small GTPase binding"/>
    <property type="evidence" value="ECO:0007669"/>
    <property type="project" value="TreeGrafter"/>
</dbReference>
<dbReference type="Gene3D" id="2.30.30.40">
    <property type="entry name" value="SH3 Domains"/>
    <property type="match status" value="1"/>
</dbReference>
<protein>
    <recommendedName>
        <fullName evidence="7">SH3 domain-containing protein</fullName>
    </recommendedName>
</protein>
<dbReference type="SUPFAM" id="SSF52047">
    <property type="entry name" value="RNI-like"/>
    <property type="match status" value="1"/>
</dbReference>
<feature type="region of interest" description="Disordered" evidence="6">
    <location>
        <begin position="189"/>
        <end position="235"/>
    </location>
</feature>
<dbReference type="InterPro" id="IPR001452">
    <property type="entry name" value="SH3_domain"/>
</dbReference>
<dbReference type="PANTHER" id="PTHR24113">
    <property type="entry name" value="RAN GTPASE-ACTIVATING PROTEIN 1"/>
    <property type="match status" value="1"/>
</dbReference>
<dbReference type="GO" id="GO:0006913">
    <property type="term" value="P:nucleocytoplasmic transport"/>
    <property type="evidence" value="ECO:0007669"/>
    <property type="project" value="TreeGrafter"/>
</dbReference>
<keyword evidence="9" id="KW-1185">Reference proteome</keyword>
<accession>A0A1Q9D3H3</accession>
<sequence>MGSANGSCHANGYCEVPNTTQDTVVTPLQPHGAGSPAGVFEEPRITAFRFCQRASEACRGRGLNREELKMQGGFPSDAAEDAVLATGQPIVSLAKENSSRVCSWPMRGCWRQASSSVVEQDLRAPGSKSLKPPFLMKEPTVHDTEIAEFAENMEEEYDALDAEAWLVAGKELATTSAVKEEATVQMKLDMKQKSVRSDQIGGRKAAPSDEAAQPEEEPTAHLEEVKPAPSLSSGLPETAVEEDLLKLKDAAQVAEELKESNPNGSPRKTEAAWPPECQQDSIRLFHISDAVELCSDLDTVEDDWSAQAWLVGERSRLVPQTAKPRARGPADLRENLSSHVQQKLSLTETRQYLAVSECFLGPAGLAHLGAALQKAKLAKPVSLHLDVSFNGLDDEAVCQHVHIPKQVRKLELGLGGCGLSPGGAERMASKLPETLKELFLDLSFCHCCDKGLQAIASRIPEGLTHLDLNLHATGTSVMGLRSLVSRLQQPLCSLRLELSCSAAGAECLAQNLPATVQAFEITWSGVDLATFLPALAAKMPPNMEDLRLALPGHACVEAGAFYWLGQSLPASLRRLELDFRGRPLSGAGLRLLLQRLPPGLAQFQLELFECAGAEDLLQDWGRGWQLPGSLLHFELGLGGSHVTSSGLEAILLSLPAAVEVLRLDCWRSGLSALTPATASALCQLTCVLQLELCFGMCRRLSDDLVALFENLPLGLRRLVLDLGSTDVVAALPALSERLCRMRGLRELELHLDHTDMGTPELKLLGKSFSSSTLKRLCLDLRSCYILKQAVGSATEGWSDEELSIQACTGRLAYLGPIPVPALISTPALCDGVAALAAHLPQRLSRLKLDLGSCGIGDRGAEILAHRMPSRLSRLSLQLGATDIADRGVLAIAHSLPVGLSHLELGLAYVTTRSDCLVCLAATLPKYLAKLTLDLRSCLVGSEGLTALTAAFGPNLAEVVLDFRECELPTAVRQDFLATSGGVHYSRTIGCKWKMLSQYSYFQTGEMKATALWTYKERADDEIGFWKGDKINVDRIAPGWWTGSTEGTSKSGFFPGNYVKLDDRLVSRFDLDSTEKSDAKDTMTAVVMLIQPLAHRQRRFYKRKQDGLNYKDTSYPRVMLLVVGPDGRAELKKEGKLRELSGEIELRGGHGVWKVYATCMEGGGTPFTVRAYIRDGTASLTEIPGAKLSEISEYV</sequence>
<keyword evidence="1 5" id="KW-0728">SH3 domain</keyword>
<dbReference type="Proteomes" id="UP000186817">
    <property type="component" value="Unassembled WGS sequence"/>
</dbReference>
<evidence type="ECO:0000256" key="4">
    <source>
        <dbReference type="ARBA" id="ARBA00022737"/>
    </source>
</evidence>
<evidence type="ECO:0000256" key="5">
    <source>
        <dbReference type="PROSITE-ProRule" id="PRU00192"/>
    </source>
</evidence>
<organism evidence="8 9">
    <name type="scientific">Symbiodinium microadriaticum</name>
    <name type="common">Dinoflagellate</name>
    <name type="synonym">Zooxanthella microadriatica</name>
    <dbReference type="NCBI Taxonomy" id="2951"/>
    <lineage>
        <taxon>Eukaryota</taxon>
        <taxon>Sar</taxon>
        <taxon>Alveolata</taxon>
        <taxon>Dinophyceae</taxon>
        <taxon>Suessiales</taxon>
        <taxon>Symbiodiniaceae</taxon>
        <taxon>Symbiodinium</taxon>
    </lineage>
</organism>
<evidence type="ECO:0000259" key="7">
    <source>
        <dbReference type="PROSITE" id="PS50002"/>
    </source>
</evidence>
<dbReference type="GO" id="GO:0005634">
    <property type="term" value="C:nucleus"/>
    <property type="evidence" value="ECO:0007669"/>
    <property type="project" value="TreeGrafter"/>
</dbReference>
<keyword evidence="3" id="KW-0433">Leucine-rich repeat</keyword>
<dbReference type="GO" id="GO:0048471">
    <property type="term" value="C:perinuclear region of cytoplasm"/>
    <property type="evidence" value="ECO:0007669"/>
    <property type="project" value="TreeGrafter"/>
</dbReference>
<dbReference type="Pfam" id="PF00018">
    <property type="entry name" value="SH3_1"/>
    <property type="match status" value="1"/>
</dbReference>
<feature type="domain" description="SH3" evidence="7">
    <location>
        <begin position="1003"/>
        <end position="1063"/>
    </location>
</feature>
<gene>
    <name evidence="8" type="ORF">AK812_SmicGene28788</name>
</gene>
<dbReference type="PANTHER" id="PTHR24113:SF12">
    <property type="entry name" value="RAN GTPASE-ACTIVATING PROTEIN 1"/>
    <property type="match status" value="1"/>
</dbReference>
<dbReference type="InterPro" id="IPR036028">
    <property type="entry name" value="SH3-like_dom_sf"/>
</dbReference>
<evidence type="ECO:0000313" key="9">
    <source>
        <dbReference type="Proteomes" id="UP000186817"/>
    </source>
</evidence>
<feature type="region of interest" description="Disordered" evidence="6">
    <location>
        <begin position="254"/>
        <end position="274"/>
    </location>
</feature>
<dbReference type="GO" id="GO:0005829">
    <property type="term" value="C:cytosol"/>
    <property type="evidence" value="ECO:0007669"/>
    <property type="project" value="TreeGrafter"/>
</dbReference>
<dbReference type="SUPFAM" id="SSF50044">
    <property type="entry name" value="SH3-domain"/>
    <property type="match status" value="1"/>
</dbReference>
<dbReference type="InterPro" id="IPR027038">
    <property type="entry name" value="RanGap"/>
</dbReference>
<evidence type="ECO:0000256" key="3">
    <source>
        <dbReference type="ARBA" id="ARBA00022614"/>
    </source>
</evidence>
<evidence type="ECO:0000256" key="6">
    <source>
        <dbReference type="SAM" id="MobiDB-lite"/>
    </source>
</evidence>
<comment type="caution">
    <text evidence="8">The sequence shown here is derived from an EMBL/GenBank/DDBJ whole genome shotgun (WGS) entry which is preliminary data.</text>
</comment>
<dbReference type="SMART" id="SM00326">
    <property type="entry name" value="SH3"/>
    <property type="match status" value="1"/>
</dbReference>
<dbReference type="OrthoDB" id="5983572at2759"/>
<dbReference type="InterPro" id="IPR032675">
    <property type="entry name" value="LRR_dom_sf"/>
</dbReference>
<dbReference type="CDD" id="cd00174">
    <property type="entry name" value="SH3"/>
    <property type="match status" value="1"/>
</dbReference>
<dbReference type="GO" id="GO:0005096">
    <property type="term" value="F:GTPase activator activity"/>
    <property type="evidence" value="ECO:0007669"/>
    <property type="project" value="UniProtKB-KW"/>
</dbReference>
<reference evidence="8 9" key="1">
    <citation type="submission" date="2016-02" db="EMBL/GenBank/DDBJ databases">
        <title>Genome analysis of coral dinoflagellate symbionts highlights evolutionary adaptations to a symbiotic lifestyle.</title>
        <authorList>
            <person name="Aranda M."/>
            <person name="Li Y."/>
            <person name="Liew Y.J."/>
            <person name="Baumgarten S."/>
            <person name="Simakov O."/>
            <person name="Wilson M."/>
            <person name="Piel J."/>
            <person name="Ashoor H."/>
            <person name="Bougouffa S."/>
            <person name="Bajic V.B."/>
            <person name="Ryu T."/>
            <person name="Ravasi T."/>
            <person name="Bayer T."/>
            <person name="Micklem G."/>
            <person name="Kim H."/>
            <person name="Bhak J."/>
            <person name="Lajeunesse T.C."/>
            <person name="Voolstra C.R."/>
        </authorList>
    </citation>
    <scope>NUCLEOTIDE SEQUENCE [LARGE SCALE GENOMIC DNA]</scope>
    <source>
        <strain evidence="8 9">CCMP2467</strain>
    </source>
</reference>
<proteinExistence type="predicted"/>
<dbReference type="AlphaFoldDB" id="A0A1Q9D3H3"/>
<keyword evidence="4" id="KW-0677">Repeat</keyword>
<evidence type="ECO:0000256" key="2">
    <source>
        <dbReference type="ARBA" id="ARBA00022468"/>
    </source>
</evidence>
<dbReference type="EMBL" id="LSRX01000748">
    <property type="protein sequence ID" value="OLP89728.1"/>
    <property type="molecule type" value="Genomic_DNA"/>
</dbReference>
<dbReference type="Gene3D" id="3.80.10.10">
    <property type="entry name" value="Ribonuclease Inhibitor"/>
    <property type="match status" value="2"/>
</dbReference>
<name>A0A1Q9D3H3_SYMMI</name>
<evidence type="ECO:0000256" key="1">
    <source>
        <dbReference type="ARBA" id="ARBA00022443"/>
    </source>
</evidence>
<keyword evidence="2" id="KW-0343">GTPase activation</keyword>
<evidence type="ECO:0000313" key="8">
    <source>
        <dbReference type="EMBL" id="OLP89728.1"/>
    </source>
</evidence>
<dbReference type="PROSITE" id="PS50002">
    <property type="entry name" value="SH3"/>
    <property type="match status" value="1"/>
</dbReference>